<comment type="caution">
    <text evidence="4">The sequence shown here is derived from an EMBL/GenBank/DDBJ whole genome shotgun (WGS) entry which is preliminary data.</text>
</comment>
<dbReference type="AlphaFoldDB" id="A0A560GS64"/>
<evidence type="ECO:0000256" key="1">
    <source>
        <dbReference type="PROSITE-ProRule" id="PRU01373"/>
    </source>
</evidence>
<evidence type="ECO:0000259" key="3">
    <source>
        <dbReference type="PROSITE" id="PS52029"/>
    </source>
</evidence>
<feature type="domain" description="L,D-TPase catalytic" evidence="3">
    <location>
        <begin position="12"/>
        <end position="181"/>
    </location>
</feature>
<dbReference type="InterPro" id="IPR005490">
    <property type="entry name" value="LD_TPept_cat_dom"/>
</dbReference>
<comment type="pathway">
    <text evidence="1">Cell wall biogenesis; peptidoglycan biosynthesis.</text>
</comment>
<name>A0A560GS64_9PROT</name>
<dbReference type="PANTHER" id="PTHR38589">
    <property type="entry name" value="BLR0621 PROTEIN"/>
    <property type="match status" value="1"/>
</dbReference>
<organism evidence="4 5">
    <name type="scientific">Nitrospirillum amazonense</name>
    <dbReference type="NCBI Taxonomy" id="28077"/>
    <lineage>
        <taxon>Bacteria</taxon>
        <taxon>Pseudomonadati</taxon>
        <taxon>Pseudomonadota</taxon>
        <taxon>Alphaproteobacteria</taxon>
        <taxon>Rhodospirillales</taxon>
        <taxon>Azospirillaceae</taxon>
        <taxon>Nitrospirillum</taxon>
    </lineage>
</organism>
<protein>
    <submittedName>
        <fullName evidence="4">L,D-transpeptidase-like protein</fullName>
    </submittedName>
</protein>
<evidence type="ECO:0000256" key="2">
    <source>
        <dbReference type="SAM" id="MobiDB-lite"/>
    </source>
</evidence>
<dbReference type="GO" id="GO:0009252">
    <property type="term" value="P:peptidoglycan biosynthetic process"/>
    <property type="evidence" value="ECO:0007669"/>
    <property type="project" value="UniProtKB-KW"/>
</dbReference>
<keyword evidence="1" id="KW-0961">Cell wall biogenesis/degradation</keyword>
<proteinExistence type="predicted"/>
<dbReference type="EMBL" id="VITR01000016">
    <property type="protein sequence ID" value="TWB36863.1"/>
    <property type="molecule type" value="Genomic_DNA"/>
</dbReference>
<feature type="active site" description="Proton donor/acceptor" evidence="1">
    <location>
        <position position="145"/>
    </location>
</feature>
<dbReference type="GO" id="GO:0071555">
    <property type="term" value="P:cell wall organization"/>
    <property type="evidence" value="ECO:0007669"/>
    <property type="project" value="UniProtKB-UniRule"/>
</dbReference>
<dbReference type="PANTHER" id="PTHR38589:SF1">
    <property type="entry name" value="BLR0621 PROTEIN"/>
    <property type="match status" value="1"/>
</dbReference>
<dbReference type="RefSeq" id="WP_145735300.1">
    <property type="nucleotide sequence ID" value="NZ_VITR01000016.1"/>
</dbReference>
<reference evidence="4 5" key="1">
    <citation type="submission" date="2019-06" db="EMBL/GenBank/DDBJ databases">
        <title>Genomic Encyclopedia of Type Strains, Phase IV (KMG-V): Genome sequencing to study the core and pangenomes of soil and plant-associated prokaryotes.</title>
        <authorList>
            <person name="Whitman W."/>
        </authorList>
    </citation>
    <scope>NUCLEOTIDE SEQUENCE [LARGE SCALE GENOMIC DNA]</scope>
    <source>
        <strain evidence="4 5">BR 11622</strain>
    </source>
</reference>
<evidence type="ECO:0000313" key="5">
    <source>
        <dbReference type="Proteomes" id="UP000315751"/>
    </source>
</evidence>
<dbReference type="PROSITE" id="PS52029">
    <property type="entry name" value="LD_TPASE"/>
    <property type="match status" value="1"/>
</dbReference>
<accession>A0A560GS64</accession>
<dbReference type="GO" id="GO:0016740">
    <property type="term" value="F:transferase activity"/>
    <property type="evidence" value="ECO:0007669"/>
    <property type="project" value="InterPro"/>
</dbReference>
<dbReference type="Proteomes" id="UP000315751">
    <property type="component" value="Unassembled WGS sequence"/>
</dbReference>
<dbReference type="Pfam" id="PF03734">
    <property type="entry name" value="YkuD"/>
    <property type="match status" value="1"/>
</dbReference>
<keyword evidence="5" id="KW-1185">Reference proteome</keyword>
<feature type="active site" description="Nucleophile" evidence="1">
    <location>
        <position position="157"/>
    </location>
</feature>
<dbReference type="OrthoDB" id="9804204at2"/>
<sequence length="196" mass="20775">MDIHLIPDPLDPASAGSGGGHRLRWLDPQGGTQEGACVIGRGGVIADKREGDGGTPVGCFPLRRVLYRPDRTPAPVTALPLAAIAPTDGWCDDPGHAAYNRPVTLPFPASHEVMWRDDHVYDIVVVLGHNDDPPVPGLGSAIFMHLTRPDRAATAGCTALEADDLRRLLSHCRPGDRLCVPSPGTLPAILPSKDTP</sequence>
<gene>
    <name evidence="4" type="ORF">FBZ90_11686</name>
</gene>
<feature type="region of interest" description="Disordered" evidence="2">
    <location>
        <begin position="1"/>
        <end position="20"/>
    </location>
</feature>
<evidence type="ECO:0000313" key="4">
    <source>
        <dbReference type="EMBL" id="TWB36863.1"/>
    </source>
</evidence>
<dbReference type="GO" id="GO:0008360">
    <property type="term" value="P:regulation of cell shape"/>
    <property type="evidence" value="ECO:0007669"/>
    <property type="project" value="UniProtKB-UniRule"/>
</dbReference>
<keyword evidence="1" id="KW-0573">Peptidoglycan synthesis</keyword>
<keyword evidence="1" id="KW-0133">Cell shape</keyword>